<comment type="caution">
    <text evidence="2">The sequence shown here is derived from an EMBL/GenBank/DDBJ whole genome shotgun (WGS) entry which is preliminary data.</text>
</comment>
<dbReference type="Proteomes" id="UP000583752">
    <property type="component" value="Unassembled WGS sequence"/>
</dbReference>
<dbReference type="InterPro" id="IPR008327">
    <property type="entry name" value="Sig_transdc_resp-reg_antiterm"/>
</dbReference>
<dbReference type="Gene3D" id="3.40.50.2300">
    <property type="match status" value="1"/>
</dbReference>
<reference evidence="2 3" key="1">
    <citation type="submission" date="2020-04" db="EMBL/GenBank/DDBJ databases">
        <title>Massilia sp. RP-1-19 isolated from soil.</title>
        <authorList>
            <person name="Dahal R.H."/>
        </authorList>
    </citation>
    <scope>NUCLEOTIDE SEQUENCE [LARGE SCALE GENOMIC DNA]</scope>
    <source>
        <strain evidence="2 3">RP-1-19</strain>
    </source>
</reference>
<evidence type="ECO:0000313" key="3">
    <source>
        <dbReference type="Proteomes" id="UP000583752"/>
    </source>
</evidence>
<dbReference type="Gene3D" id="1.10.10.10">
    <property type="entry name" value="Winged helix-like DNA-binding domain superfamily/Winged helix DNA-binding domain"/>
    <property type="match status" value="1"/>
</dbReference>
<dbReference type="PROSITE" id="PS50921">
    <property type="entry name" value="ANTAR"/>
    <property type="match status" value="1"/>
</dbReference>
<proteinExistence type="predicted"/>
<dbReference type="InterPro" id="IPR005561">
    <property type="entry name" value="ANTAR"/>
</dbReference>
<dbReference type="SUPFAM" id="SSF52172">
    <property type="entry name" value="CheY-like"/>
    <property type="match status" value="1"/>
</dbReference>
<dbReference type="PIRSF" id="PIRSF036382">
    <property type="entry name" value="RR_antiterm"/>
    <property type="match status" value="1"/>
</dbReference>
<protein>
    <submittedName>
        <fullName evidence="2">ANTAR domain-containing protein</fullName>
    </submittedName>
</protein>
<sequence>MTSAIPSLRTLIVSAAGSASDALRACLADAGCTILAEVAPGPALAAHIAQHRPDLIVLGASSGAGQLASAVALACGTERRPLAVFTSDDSESSIDAAITSGVAAYVIDGLEPGRVKAVLGVALARFRQQGKLLDELSGARTKLAERKVIDRAKGILMARHKFGEDEAYQKMRSMAMNKKLKLADLAQRLLDVEELLDR</sequence>
<evidence type="ECO:0000313" key="2">
    <source>
        <dbReference type="EMBL" id="NML59932.1"/>
    </source>
</evidence>
<dbReference type="GO" id="GO:0003723">
    <property type="term" value="F:RNA binding"/>
    <property type="evidence" value="ECO:0007669"/>
    <property type="project" value="InterPro"/>
</dbReference>
<dbReference type="InterPro" id="IPR036388">
    <property type="entry name" value="WH-like_DNA-bd_sf"/>
</dbReference>
<dbReference type="SMART" id="SM01012">
    <property type="entry name" value="ANTAR"/>
    <property type="match status" value="1"/>
</dbReference>
<dbReference type="RefSeq" id="WP_169463618.1">
    <property type="nucleotide sequence ID" value="NZ_JABBGG010000001.1"/>
</dbReference>
<gene>
    <name evidence="2" type="ORF">HHL21_02295</name>
</gene>
<feature type="domain" description="ANTAR" evidence="1">
    <location>
        <begin position="129"/>
        <end position="190"/>
    </location>
</feature>
<dbReference type="InterPro" id="IPR011006">
    <property type="entry name" value="CheY-like_superfamily"/>
</dbReference>
<evidence type="ECO:0000259" key="1">
    <source>
        <dbReference type="PROSITE" id="PS50921"/>
    </source>
</evidence>
<accession>A0A848HG40</accession>
<organism evidence="2 3">
    <name type="scientific">Massilia polaris</name>
    <dbReference type="NCBI Taxonomy" id="2728846"/>
    <lineage>
        <taxon>Bacteria</taxon>
        <taxon>Pseudomonadati</taxon>
        <taxon>Pseudomonadota</taxon>
        <taxon>Betaproteobacteria</taxon>
        <taxon>Burkholderiales</taxon>
        <taxon>Oxalobacteraceae</taxon>
        <taxon>Telluria group</taxon>
        <taxon>Massilia</taxon>
    </lineage>
</organism>
<dbReference type="AlphaFoldDB" id="A0A848HG40"/>
<name>A0A848HG40_9BURK</name>
<dbReference type="EMBL" id="JABBGG010000001">
    <property type="protein sequence ID" value="NML59932.1"/>
    <property type="molecule type" value="Genomic_DNA"/>
</dbReference>
<dbReference type="Pfam" id="PF03861">
    <property type="entry name" value="ANTAR"/>
    <property type="match status" value="1"/>
</dbReference>
<keyword evidence="3" id="KW-1185">Reference proteome</keyword>